<evidence type="ECO:0000256" key="5">
    <source>
        <dbReference type="ARBA" id="ARBA00022519"/>
    </source>
</evidence>
<feature type="domain" description="GspL cytoplasmic actin-ATPase-like" evidence="10">
    <location>
        <begin position="35"/>
        <end position="168"/>
    </location>
</feature>
<dbReference type="SUPFAM" id="SSF53067">
    <property type="entry name" value="Actin-like ATPase domain"/>
    <property type="match status" value="1"/>
</dbReference>
<evidence type="ECO:0000256" key="4">
    <source>
        <dbReference type="ARBA" id="ARBA00022475"/>
    </source>
</evidence>
<dbReference type="InterPro" id="IPR007812">
    <property type="entry name" value="T2SS_protein-GspL"/>
</dbReference>
<keyword evidence="4" id="KW-1003">Cell membrane</keyword>
<dbReference type="InterPro" id="IPR025691">
    <property type="entry name" value="GspL_pp_dom"/>
</dbReference>
<dbReference type="PIRSF" id="PIRSF015761">
    <property type="entry name" value="Protein_L"/>
    <property type="match status" value="1"/>
</dbReference>
<keyword evidence="7" id="KW-0653">Protein transport</keyword>
<dbReference type="CDD" id="cd24017">
    <property type="entry name" value="ASKHA_T2SSL_N"/>
    <property type="match status" value="1"/>
</dbReference>
<keyword evidence="6" id="KW-0812">Transmembrane</keyword>
<evidence type="ECO:0000313" key="12">
    <source>
        <dbReference type="EMBL" id="KIU29158.1"/>
    </source>
</evidence>
<evidence type="ECO:0000256" key="7">
    <source>
        <dbReference type="ARBA" id="ARBA00022927"/>
    </source>
</evidence>
<evidence type="ECO:0000259" key="11">
    <source>
        <dbReference type="Pfam" id="PF12693"/>
    </source>
</evidence>
<dbReference type="GO" id="GO:0009276">
    <property type="term" value="C:Gram-negative-bacterium-type cell wall"/>
    <property type="evidence" value="ECO:0007669"/>
    <property type="project" value="InterPro"/>
</dbReference>
<dbReference type="InterPro" id="IPR024230">
    <property type="entry name" value="GspL_cyto_dom"/>
</dbReference>
<evidence type="ECO:0000259" key="10">
    <source>
        <dbReference type="Pfam" id="PF05134"/>
    </source>
</evidence>
<keyword evidence="8" id="KW-1133">Transmembrane helix</keyword>
<evidence type="ECO:0000256" key="6">
    <source>
        <dbReference type="ARBA" id="ARBA00022692"/>
    </source>
</evidence>
<dbReference type="NCBIfam" id="TIGR01709">
    <property type="entry name" value="typeII_sec_gspL"/>
    <property type="match status" value="1"/>
</dbReference>
<dbReference type="AlphaFoldDB" id="A0A0D1K6D0"/>
<keyword evidence="5" id="KW-0997">Cell inner membrane</keyword>
<evidence type="ECO:0000256" key="9">
    <source>
        <dbReference type="ARBA" id="ARBA00023136"/>
    </source>
</evidence>
<evidence type="ECO:0000256" key="3">
    <source>
        <dbReference type="ARBA" id="ARBA00022448"/>
    </source>
</evidence>
<evidence type="ECO:0000313" key="13">
    <source>
        <dbReference type="Proteomes" id="UP000033203"/>
    </source>
</evidence>
<keyword evidence="9" id="KW-0472">Membrane</keyword>
<dbReference type="InterPro" id="IPR043129">
    <property type="entry name" value="ATPase_NBD"/>
</dbReference>
<dbReference type="GO" id="GO:0005886">
    <property type="term" value="C:plasma membrane"/>
    <property type="evidence" value="ECO:0007669"/>
    <property type="project" value="UniProtKB-SubCell"/>
</dbReference>
<proteinExistence type="inferred from homology"/>
<sequence length="360" mass="37569">MTTLLFLPTGDAPYRWLRLAEDGRIAEGEGLPAVPEERIVAVAPAQDVTLHWADLPARSPAQSVAAARLLVAEASATPIHELHVAVGTAEEESGERPIAVVGSAVMAAWLADLAALGIDPAAMVPAPLLLPRPEEGYLRATVGGAALVRGRTSGFADEARLTDLVVGDAPIETLPRSALDPVIATAAATPPLDLRQGPFARRRRIGIDWPLVRRLAVMGAGILALTLAIDLVRIGKYSFGADAIDARTEALARTGLPRGETVTDVDRQLAERLSAVRGPGLGFSRTVAAVYAAVRATPGTELTSLDFQSNGALRIGVGAARESLPTDLKRALEAAGFTVTAGTFQSANGRVTGEMTVTRP</sequence>
<comment type="caution">
    <text evidence="12">The sequence shown here is derived from an EMBL/GenBank/DDBJ whole genome shotgun (WGS) entry which is preliminary data.</text>
</comment>
<dbReference type="Proteomes" id="UP000033203">
    <property type="component" value="Unassembled WGS sequence"/>
</dbReference>
<dbReference type="Pfam" id="PF12693">
    <property type="entry name" value="GspL_C"/>
    <property type="match status" value="1"/>
</dbReference>
<dbReference type="Pfam" id="PF05134">
    <property type="entry name" value="T2SSL"/>
    <property type="match status" value="1"/>
</dbReference>
<organism evidence="12 13">
    <name type="scientific">Sphingomonas melonis</name>
    <dbReference type="NCBI Taxonomy" id="152682"/>
    <lineage>
        <taxon>Bacteria</taxon>
        <taxon>Pseudomonadati</taxon>
        <taxon>Pseudomonadota</taxon>
        <taxon>Alphaproteobacteria</taxon>
        <taxon>Sphingomonadales</taxon>
        <taxon>Sphingomonadaceae</taxon>
        <taxon>Sphingomonas</taxon>
    </lineage>
</organism>
<dbReference type="EMBL" id="JXTP01000020">
    <property type="protein sequence ID" value="KIU29158.1"/>
    <property type="molecule type" value="Genomic_DNA"/>
</dbReference>
<comment type="subcellular location">
    <subcellularLocation>
        <location evidence="1">Cell inner membrane</location>
        <topology evidence="1">Single-pass membrane protein</topology>
    </subcellularLocation>
</comment>
<dbReference type="Gene3D" id="3.30.1360.100">
    <property type="entry name" value="General secretion pathway protein M, EpsM"/>
    <property type="match status" value="1"/>
</dbReference>
<comment type="similarity">
    <text evidence="2">Belongs to the GSP L family.</text>
</comment>
<feature type="domain" description="GspL periplasmic" evidence="11">
    <location>
        <begin position="213"/>
        <end position="358"/>
    </location>
</feature>
<evidence type="ECO:0000256" key="2">
    <source>
        <dbReference type="ARBA" id="ARBA00005318"/>
    </source>
</evidence>
<dbReference type="GO" id="GO:0015628">
    <property type="term" value="P:protein secretion by the type II secretion system"/>
    <property type="evidence" value="ECO:0007669"/>
    <property type="project" value="InterPro"/>
</dbReference>
<evidence type="ECO:0000256" key="1">
    <source>
        <dbReference type="ARBA" id="ARBA00004377"/>
    </source>
</evidence>
<reference evidence="12 13" key="1">
    <citation type="submission" date="2015-01" db="EMBL/GenBank/DDBJ databases">
        <title>Genome of Sphingomonas taxi strain 30a.</title>
        <authorList>
            <person name="Eevers N."/>
            <person name="Van Hamme J."/>
            <person name="Bottos E."/>
            <person name="Weyens N."/>
            <person name="Vangronsveld J."/>
        </authorList>
    </citation>
    <scope>NUCLEOTIDE SEQUENCE [LARGE SCALE GENOMIC DNA]</scope>
    <source>
        <strain evidence="12 13">30a</strain>
    </source>
</reference>
<dbReference type="GO" id="GO:0015627">
    <property type="term" value="C:type II protein secretion system complex"/>
    <property type="evidence" value="ECO:0007669"/>
    <property type="project" value="InterPro"/>
</dbReference>
<name>A0A0D1K6D0_9SPHN</name>
<evidence type="ECO:0000256" key="8">
    <source>
        <dbReference type="ARBA" id="ARBA00022989"/>
    </source>
</evidence>
<protein>
    <submittedName>
        <fullName evidence="12">General secretion pathway protein GspL</fullName>
    </submittedName>
</protein>
<dbReference type="Gene3D" id="3.30.420.380">
    <property type="match status" value="1"/>
</dbReference>
<gene>
    <name evidence="12" type="ORF">SR41_05500</name>
</gene>
<accession>A0A0D1K6D0</accession>
<dbReference type="PATRIC" id="fig|1549858.7.peg.2129"/>
<keyword evidence="3" id="KW-0813">Transport</keyword>